<feature type="transmembrane region" description="Helical" evidence="1">
    <location>
        <begin position="54"/>
        <end position="77"/>
    </location>
</feature>
<sequence length="141" mass="16724">MRHISINWFRLFRYSSLFVIFSLLMTVFMLIWFSNSLEDAWNKGLTLTLSEYEMTVELTLTLLIYVSFPVLLFRFLYYFSKMLYRGRQPGVAIVSYKTLFNPLNFLLFPSLLNSQGLTYRRRCLLALILLCAIYLTILLIT</sequence>
<evidence type="ECO:0000256" key="1">
    <source>
        <dbReference type="SAM" id="Phobius"/>
    </source>
</evidence>
<keyword evidence="3" id="KW-1185">Reference proteome</keyword>
<feature type="transmembrane region" description="Helical" evidence="1">
    <location>
        <begin position="12"/>
        <end position="34"/>
    </location>
</feature>
<keyword evidence="1" id="KW-0812">Transmembrane</keyword>
<dbReference type="Proteomes" id="UP000887104">
    <property type="component" value="Unassembled WGS sequence"/>
</dbReference>
<evidence type="ECO:0000313" key="3">
    <source>
        <dbReference type="Proteomes" id="UP000887104"/>
    </source>
</evidence>
<accession>A0ABQ4PRT8</accession>
<protein>
    <submittedName>
        <fullName evidence="2">Uncharacterized protein</fullName>
    </submittedName>
</protein>
<dbReference type="EMBL" id="BPEY01000202">
    <property type="protein sequence ID" value="GIU52577.1"/>
    <property type="molecule type" value="Genomic_DNA"/>
</dbReference>
<feature type="transmembrane region" description="Helical" evidence="1">
    <location>
        <begin position="123"/>
        <end position="140"/>
    </location>
</feature>
<organism evidence="2 3">
    <name type="scientific">Shewanella sairae</name>
    <dbReference type="NCBI Taxonomy" id="190310"/>
    <lineage>
        <taxon>Bacteria</taxon>
        <taxon>Pseudomonadati</taxon>
        <taxon>Pseudomonadota</taxon>
        <taxon>Gammaproteobacteria</taxon>
        <taxon>Alteromonadales</taxon>
        <taxon>Shewanellaceae</taxon>
        <taxon>Shewanella</taxon>
    </lineage>
</organism>
<proteinExistence type="predicted"/>
<gene>
    <name evidence="2" type="ORF">TUM4438_45630</name>
</gene>
<name>A0ABQ4PRT8_9GAMM</name>
<keyword evidence="1" id="KW-1133">Transmembrane helix</keyword>
<comment type="caution">
    <text evidence="2">The sequence shown here is derived from an EMBL/GenBank/DDBJ whole genome shotgun (WGS) entry which is preliminary data.</text>
</comment>
<evidence type="ECO:0000313" key="2">
    <source>
        <dbReference type="EMBL" id="GIU52577.1"/>
    </source>
</evidence>
<keyword evidence="1" id="KW-0472">Membrane</keyword>
<reference evidence="2" key="1">
    <citation type="submission" date="2021-05" db="EMBL/GenBank/DDBJ databases">
        <title>Molecular characterization for Shewanella algae harboring chromosomal blaOXA-55-like strains isolated from clinical and environment sample.</title>
        <authorList>
            <person name="Ohama Y."/>
            <person name="Aoki K."/>
            <person name="Harada S."/>
            <person name="Moriya K."/>
            <person name="Ishii Y."/>
            <person name="Tateda K."/>
        </authorList>
    </citation>
    <scope>NUCLEOTIDE SEQUENCE</scope>
    <source>
        <strain evidence="2">JCM 11563</strain>
    </source>
</reference>